<feature type="domain" description="Amidase" evidence="3">
    <location>
        <begin position="63"/>
        <end position="497"/>
    </location>
</feature>
<reference evidence="4" key="1">
    <citation type="submission" date="2018-01" db="EMBL/GenBank/DDBJ databases">
        <title>An insight into the sialome of Amazonian anophelines.</title>
        <authorList>
            <person name="Ribeiro J.M."/>
            <person name="Scarpassa V."/>
            <person name="Calvo E."/>
        </authorList>
    </citation>
    <scope>NUCLEOTIDE SEQUENCE</scope>
</reference>
<dbReference type="PANTHER" id="PTHR43372:SF3">
    <property type="entry name" value="AT07710P-RELATED"/>
    <property type="match status" value="1"/>
</dbReference>
<evidence type="ECO:0000256" key="1">
    <source>
        <dbReference type="PIRSR" id="PIRSR001221-1"/>
    </source>
</evidence>
<proteinExistence type="predicted"/>
<feature type="signal peptide" evidence="2">
    <location>
        <begin position="1"/>
        <end position="19"/>
    </location>
</feature>
<dbReference type="PANTHER" id="PTHR43372">
    <property type="entry name" value="FATTY-ACID AMIDE HYDROLASE"/>
    <property type="match status" value="1"/>
</dbReference>
<dbReference type="GO" id="GO:0012505">
    <property type="term" value="C:endomembrane system"/>
    <property type="evidence" value="ECO:0007669"/>
    <property type="project" value="TreeGrafter"/>
</dbReference>
<evidence type="ECO:0000313" key="4">
    <source>
        <dbReference type="EMBL" id="MBW79829.1"/>
    </source>
</evidence>
<accession>A0A2M4DQN3</accession>
<dbReference type="Pfam" id="PF01425">
    <property type="entry name" value="Amidase"/>
    <property type="match status" value="1"/>
</dbReference>
<dbReference type="InterPro" id="IPR036928">
    <property type="entry name" value="AS_sf"/>
</dbReference>
<dbReference type="InterPro" id="IPR052739">
    <property type="entry name" value="FAAH2"/>
</dbReference>
<feature type="active site" description="Charge relay system" evidence="1">
    <location>
        <position position="123"/>
    </location>
</feature>
<feature type="active site" description="Acyl-ester intermediate" evidence="1">
    <location>
        <position position="222"/>
    </location>
</feature>
<dbReference type="Gene3D" id="3.90.1300.10">
    <property type="entry name" value="Amidase signature (AS) domain"/>
    <property type="match status" value="1"/>
</dbReference>
<feature type="active site" description="Charge relay system" evidence="1">
    <location>
        <position position="198"/>
    </location>
</feature>
<sequence length="514" mass="56471">MELWLICLGLVLRLLNVLLKPFIALFGGSKRTAPFPEIRNDMLRIPAVDLAERIRNKELRSEDVVRAYIERIREVNPLINAVVEERFEAAIEEARKADALIAETQPLWLIKNYPLLGVPCTVKESCSLRGAPLTGGSLARKGLRAATDGEAVAHIRAAGCIPLLVSNTPEYCLGFEAYNNVTGWTLNPYDPRRSAAGSSGGEGALIGAGASVCGVGSDLAGSIRIPALFCGIFGHKPTAGVVSIKGHMPVCTDAHFDQYLTLGPMCRYAKDLPLLLEVMSGANAGKLRLNEPVDVTKLKIYYPQKLDLRINAVPIAPEIRECLRSAVKHFQNKGIYSETVNFKHFRDSMQIASTELQTLDKVPSVFANPNANQLWELVKLLLGQSEHTFVALFMNFLSATKRTVNEKDRQRYLRISAEFKQDITERLGTDGVFLMPSFPKPAIRHYESFGHVTGFMYTAVINALGLPATQVPLGFNRDGLPVGIQVVAGPNQDRLCLRVAQELETALGGWQPPK</sequence>
<evidence type="ECO:0000259" key="3">
    <source>
        <dbReference type="Pfam" id="PF01425"/>
    </source>
</evidence>
<dbReference type="EMBL" id="GGFL01015651">
    <property type="protein sequence ID" value="MBW79829.1"/>
    <property type="molecule type" value="Transcribed_RNA"/>
</dbReference>
<name>A0A2M4DQN3_ANODA</name>
<organism evidence="4">
    <name type="scientific">Anopheles darlingi</name>
    <name type="common">Mosquito</name>
    <dbReference type="NCBI Taxonomy" id="43151"/>
    <lineage>
        <taxon>Eukaryota</taxon>
        <taxon>Metazoa</taxon>
        <taxon>Ecdysozoa</taxon>
        <taxon>Arthropoda</taxon>
        <taxon>Hexapoda</taxon>
        <taxon>Insecta</taxon>
        <taxon>Pterygota</taxon>
        <taxon>Neoptera</taxon>
        <taxon>Endopterygota</taxon>
        <taxon>Diptera</taxon>
        <taxon>Nematocera</taxon>
        <taxon>Culicoidea</taxon>
        <taxon>Culicidae</taxon>
        <taxon>Anophelinae</taxon>
        <taxon>Anopheles</taxon>
    </lineage>
</organism>
<dbReference type="SUPFAM" id="SSF75304">
    <property type="entry name" value="Amidase signature (AS) enzymes"/>
    <property type="match status" value="1"/>
</dbReference>
<feature type="chain" id="PRO_5014973484" evidence="2">
    <location>
        <begin position="20"/>
        <end position="514"/>
    </location>
</feature>
<evidence type="ECO:0000256" key="2">
    <source>
        <dbReference type="SAM" id="SignalP"/>
    </source>
</evidence>
<dbReference type="VEuPathDB" id="VectorBase:ADAC002793"/>
<dbReference type="VEuPathDB" id="VectorBase:ADAR2_004461"/>
<keyword evidence="2" id="KW-0732">Signal</keyword>
<dbReference type="InterPro" id="IPR023631">
    <property type="entry name" value="Amidase_dom"/>
</dbReference>
<dbReference type="PIRSF" id="PIRSF001221">
    <property type="entry name" value="Amidase_fungi"/>
    <property type="match status" value="1"/>
</dbReference>
<dbReference type="AlphaFoldDB" id="A0A2M4DQN3"/>
<protein>
    <submittedName>
        <fullName evidence="4">Putative amidase</fullName>
    </submittedName>
</protein>